<dbReference type="AlphaFoldDB" id="A0A9D2FY61"/>
<keyword evidence="4 7" id="KW-1133">Transmembrane helix</keyword>
<dbReference type="InterPro" id="IPR000175">
    <property type="entry name" value="Na/ntran_symport"/>
</dbReference>
<feature type="transmembrane region" description="Helical" evidence="7">
    <location>
        <begin position="40"/>
        <end position="64"/>
    </location>
</feature>
<dbReference type="PRINTS" id="PR00176">
    <property type="entry name" value="NANEUSMPORT"/>
</dbReference>
<evidence type="ECO:0000256" key="3">
    <source>
        <dbReference type="ARBA" id="ARBA00022692"/>
    </source>
</evidence>
<keyword evidence="6" id="KW-0769">Symport</keyword>
<evidence type="ECO:0000256" key="1">
    <source>
        <dbReference type="ARBA" id="ARBA00004141"/>
    </source>
</evidence>
<dbReference type="InterPro" id="IPR037272">
    <property type="entry name" value="SNS_sf"/>
</dbReference>
<dbReference type="Proteomes" id="UP000824055">
    <property type="component" value="Unassembled WGS sequence"/>
</dbReference>
<feature type="transmembrane region" description="Helical" evidence="7">
    <location>
        <begin position="218"/>
        <end position="240"/>
    </location>
</feature>
<evidence type="ECO:0000256" key="7">
    <source>
        <dbReference type="SAM" id="Phobius"/>
    </source>
</evidence>
<keyword evidence="2 6" id="KW-0813">Transport</keyword>
<evidence type="ECO:0000313" key="9">
    <source>
        <dbReference type="Proteomes" id="UP000824055"/>
    </source>
</evidence>
<protein>
    <recommendedName>
        <fullName evidence="6">Transporter</fullName>
    </recommendedName>
</protein>
<gene>
    <name evidence="8" type="ORF">H9966_06595</name>
</gene>
<comment type="subcellular location">
    <subcellularLocation>
        <location evidence="1">Membrane</location>
        <topology evidence="1">Multi-pass membrane protein</topology>
    </subcellularLocation>
</comment>
<reference evidence="8" key="2">
    <citation type="submission" date="2021-04" db="EMBL/GenBank/DDBJ databases">
        <authorList>
            <person name="Gilroy R."/>
        </authorList>
    </citation>
    <scope>NUCLEOTIDE SEQUENCE</scope>
    <source>
        <strain evidence="8">ChiHecec3B27-8219</strain>
    </source>
</reference>
<dbReference type="GO" id="GO:0016020">
    <property type="term" value="C:membrane"/>
    <property type="evidence" value="ECO:0007669"/>
    <property type="project" value="UniProtKB-SubCell"/>
</dbReference>
<feature type="transmembrane region" description="Helical" evidence="7">
    <location>
        <begin position="302"/>
        <end position="325"/>
    </location>
</feature>
<name>A0A9D2FY61_9BACT</name>
<evidence type="ECO:0000256" key="5">
    <source>
        <dbReference type="ARBA" id="ARBA00023136"/>
    </source>
</evidence>
<keyword evidence="3 6" id="KW-0812">Transmembrane</keyword>
<feature type="transmembrane region" description="Helical" evidence="7">
    <location>
        <begin position="85"/>
        <end position="115"/>
    </location>
</feature>
<dbReference type="CDD" id="cd10336">
    <property type="entry name" value="SLC6sbd_Tyt1-Like"/>
    <property type="match status" value="1"/>
</dbReference>
<evidence type="ECO:0000313" key="8">
    <source>
        <dbReference type="EMBL" id="HIZ69529.1"/>
    </source>
</evidence>
<feature type="transmembrane region" description="Helical" evidence="7">
    <location>
        <begin position="417"/>
        <end position="445"/>
    </location>
</feature>
<keyword evidence="5 7" id="KW-0472">Membrane</keyword>
<dbReference type="EMBL" id="DXBE01000048">
    <property type="protein sequence ID" value="HIZ69529.1"/>
    <property type="molecule type" value="Genomic_DNA"/>
</dbReference>
<evidence type="ECO:0000256" key="4">
    <source>
        <dbReference type="ARBA" id="ARBA00022989"/>
    </source>
</evidence>
<dbReference type="InterPro" id="IPR047218">
    <property type="entry name" value="YocR/YhdH-like"/>
</dbReference>
<evidence type="ECO:0000256" key="2">
    <source>
        <dbReference type="ARBA" id="ARBA00022448"/>
    </source>
</evidence>
<comment type="similarity">
    <text evidence="6">Belongs to the sodium:neurotransmitter symporter (SNF) (TC 2.A.22) family.</text>
</comment>
<feature type="transmembrane region" description="Helical" evidence="7">
    <location>
        <begin position="7"/>
        <end position="28"/>
    </location>
</feature>
<reference evidence="8" key="1">
    <citation type="journal article" date="2021" name="PeerJ">
        <title>Extensive microbial diversity within the chicken gut microbiome revealed by metagenomics and culture.</title>
        <authorList>
            <person name="Gilroy R."/>
            <person name="Ravi A."/>
            <person name="Getino M."/>
            <person name="Pursley I."/>
            <person name="Horton D.L."/>
            <person name="Alikhan N.F."/>
            <person name="Baker D."/>
            <person name="Gharbi K."/>
            <person name="Hall N."/>
            <person name="Watson M."/>
            <person name="Adriaenssens E.M."/>
            <person name="Foster-Nyarko E."/>
            <person name="Jarju S."/>
            <person name="Secka A."/>
            <person name="Antonio M."/>
            <person name="Oren A."/>
            <person name="Chaudhuri R.R."/>
            <person name="La Ragione R."/>
            <person name="Hildebrand F."/>
            <person name="Pallen M.J."/>
        </authorList>
    </citation>
    <scope>NUCLEOTIDE SEQUENCE</scope>
    <source>
        <strain evidence="8">ChiHecec3B27-8219</strain>
    </source>
</reference>
<proteinExistence type="inferred from homology"/>
<sequence length="451" mass="48630">MENRGSFASKLGVVLATAGSAVGLGNIWRFPYLTGENGGAAFILVYLVCVFILGIPGMVAEFIVGRHSASNAARAYRSLSKGEGWGAIGYVGMVTSMLILGFYAVVAGWCMQYLFASIMGELKGDAQFVANYFQEFSSDLVRPMLWGVGFVLLTHFVVVKGVRNGIERFSKILMPMLFVLLLILVIASCSLPGAMAGVEFLLKPDFSKLSSDSFLDALGQAFFSLSLGTACLCTYASYFSRQTHLLGSATQIALLDTMVAILAGLMIFPAAFAVGVNPDSGPSLIFITLPNVFQQAFSSVPILGYVIAILFYALLVLAALTSTISMHEIGTAFFTEEFHLPRKHGAWVETIVCGLLAIVCSLSCGAVPGLELFGMTFLNFCDYLTGQILLPLGALFVCLFVGWYLPRKLVKEEFTNWGTLHGGLFGIFLIMVRVVCPVCITAIFLHQLGVI</sequence>
<feature type="transmembrane region" description="Helical" evidence="7">
    <location>
        <begin position="144"/>
        <end position="162"/>
    </location>
</feature>
<accession>A0A9D2FY61</accession>
<organism evidence="8 9">
    <name type="scientific">Candidatus Prevotella avicola</name>
    <dbReference type="NCBI Taxonomy" id="2838738"/>
    <lineage>
        <taxon>Bacteria</taxon>
        <taxon>Pseudomonadati</taxon>
        <taxon>Bacteroidota</taxon>
        <taxon>Bacteroidia</taxon>
        <taxon>Bacteroidales</taxon>
        <taxon>Prevotellaceae</taxon>
        <taxon>Prevotella</taxon>
    </lineage>
</organism>
<dbReference type="PROSITE" id="PS00610">
    <property type="entry name" value="NA_NEUROTRAN_SYMP_1"/>
    <property type="match status" value="1"/>
</dbReference>
<dbReference type="Pfam" id="PF00209">
    <property type="entry name" value="SNF"/>
    <property type="match status" value="2"/>
</dbReference>
<dbReference type="NCBIfam" id="NF037979">
    <property type="entry name" value="Na_transp"/>
    <property type="match status" value="1"/>
</dbReference>
<comment type="caution">
    <text evidence="8">The sequence shown here is derived from an EMBL/GenBank/DDBJ whole genome shotgun (WGS) entry which is preliminary data.</text>
</comment>
<dbReference type="PANTHER" id="PTHR42948:SF1">
    <property type="entry name" value="TRANSPORTER"/>
    <property type="match status" value="1"/>
</dbReference>
<dbReference type="GO" id="GO:0015293">
    <property type="term" value="F:symporter activity"/>
    <property type="evidence" value="ECO:0007669"/>
    <property type="project" value="UniProtKB-KW"/>
</dbReference>
<feature type="transmembrane region" description="Helical" evidence="7">
    <location>
        <begin position="252"/>
        <end position="274"/>
    </location>
</feature>
<dbReference type="SUPFAM" id="SSF161070">
    <property type="entry name" value="SNF-like"/>
    <property type="match status" value="1"/>
</dbReference>
<feature type="transmembrane region" description="Helical" evidence="7">
    <location>
        <begin position="346"/>
        <end position="368"/>
    </location>
</feature>
<feature type="transmembrane region" description="Helical" evidence="7">
    <location>
        <begin position="174"/>
        <end position="198"/>
    </location>
</feature>
<feature type="transmembrane region" description="Helical" evidence="7">
    <location>
        <begin position="388"/>
        <end position="405"/>
    </location>
</feature>
<evidence type="ECO:0000256" key="6">
    <source>
        <dbReference type="RuleBase" id="RU003732"/>
    </source>
</evidence>
<dbReference type="PROSITE" id="PS50267">
    <property type="entry name" value="NA_NEUROTRAN_SYMP_3"/>
    <property type="match status" value="1"/>
</dbReference>
<dbReference type="PANTHER" id="PTHR42948">
    <property type="entry name" value="TRANSPORTER"/>
    <property type="match status" value="1"/>
</dbReference>